<dbReference type="EMBL" id="SWRJ01000001">
    <property type="protein sequence ID" value="NFI20362.1"/>
    <property type="molecule type" value="Genomic_DNA"/>
</dbReference>
<evidence type="ECO:0000313" key="1">
    <source>
        <dbReference type="EMBL" id="NFH60921.1"/>
    </source>
</evidence>
<dbReference type="AlphaFoldDB" id="A0A6G4ECG7"/>
<proteinExistence type="predicted"/>
<evidence type="ECO:0008006" key="4">
    <source>
        <dbReference type="Google" id="ProtNLM"/>
    </source>
</evidence>
<reference evidence="1 3" key="1">
    <citation type="submission" date="2019-04" db="EMBL/GenBank/DDBJ databases">
        <title>Genome sequencing of Clostridium botulinum Groups I-IV and Clostridium butyricum.</title>
        <authorList>
            <person name="Brunt J."/>
            <person name="Van Vliet A.H.M."/>
            <person name="Stringer S.C."/>
            <person name="Carter A.T."/>
            <person name="Peck M.W."/>
        </authorList>
    </citation>
    <scope>NUCLEOTIDE SEQUENCE</scope>
    <source>
        <strain evidence="1">IFR 15/031</strain>
        <strain evidence="2 3">IFR 15/034</strain>
    </source>
</reference>
<name>A0A6G4ECG7_CLOBO</name>
<organism evidence="1">
    <name type="scientific">Clostridium botulinum</name>
    <dbReference type="NCBI Taxonomy" id="1491"/>
    <lineage>
        <taxon>Bacteria</taxon>
        <taxon>Bacillati</taxon>
        <taxon>Bacillota</taxon>
        <taxon>Clostridia</taxon>
        <taxon>Eubacteriales</taxon>
        <taxon>Clostridiaceae</taxon>
        <taxon>Clostridium</taxon>
    </lineage>
</organism>
<dbReference type="RefSeq" id="WP_033065181.1">
    <property type="nucleotide sequence ID" value="NZ_CABMIC010000009.1"/>
</dbReference>
<gene>
    <name evidence="1" type="ORF">FC962_03210</name>
    <name evidence="2" type="ORF">FC964_03015</name>
</gene>
<evidence type="ECO:0000313" key="3">
    <source>
        <dbReference type="Proteomes" id="UP000482543"/>
    </source>
</evidence>
<sequence length="40" mass="4733">MFKVAICDDEPVICGDIENILLNYKRYNFEEIEIEVFYSG</sequence>
<evidence type="ECO:0000313" key="2">
    <source>
        <dbReference type="EMBL" id="NFI20362.1"/>
    </source>
</evidence>
<protein>
    <recommendedName>
        <fullName evidence="4">DNA-binding response regulator</fullName>
    </recommendedName>
</protein>
<dbReference type="EMBL" id="SWRL01000001">
    <property type="protein sequence ID" value="NFH60921.1"/>
    <property type="molecule type" value="Genomic_DNA"/>
</dbReference>
<dbReference type="Proteomes" id="UP000482543">
    <property type="component" value="Unassembled WGS sequence"/>
</dbReference>
<comment type="caution">
    <text evidence="1">The sequence shown here is derived from an EMBL/GenBank/DDBJ whole genome shotgun (WGS) entry which is preliminary data.</text>
</comment>
<accession>A0A6G4ECG7</accession>